<gene>
    <name evidence="2" type="ORF">BN938_2133</name>
</gene>
<dbReference type="STRING" id="1433126.BN938_2133"/>
<dbReference type="HOGENOM" id="CLU_033534_0_0_10"/>
<dbReference type="KEGG" id="rbc:BN938_2133"/>
<dbReference type="InterPro" id="IPR025533">
    <property type="entry name" value="DUF4419"/>
</dbReference>
<dbReference type="OrthoDB" id="9806766at2"/>
<evidence type="ECO:0000313" key="3">
    <source>
        <dbReference type="Proteomes" id="UP000027616"/>
    </source>
</evidence>
<dbReference type="PATRIC" id="fig|1433126.3.peg.2106"/>
<sequence length="452" mass="52125">MIKKLLTLLLISTPLLLRAQTEIKNGVTFRVENLSKPTALLPVETFEDVCKLAIVNRYKIDTSDFPFQIKAVSKANDKIVNFREHAFLNTIYQAYAEHRPVVLSPDIMWLLISQGFMQHLNLHSEDLRKNFVEFGRKKELVATFEKDNWDAIFPQFSKQIAKYTGTDLMNNLSCNFTTTTPTDVIASQINIMGGVSSYFDFVAIRIVCGIPEFTLLGTTNDWELLVDKVHYLGQRFEMDWWTGKIERIMKEFVRASRGNVNKDFWREMFKYHTSEVYGKPGVIDGWIATFFPYDIDGNLLDMKEINDIGKLPKQYVTVDFKLIDQATKKKSDMEVWAGFFGAEQSDANFALKPAVGWFIREKDSAKELEITLKRNKNVVLKNIKTIPEEFLAQKRIPFLQVIFDGKINIPDQLAKVEIDRLNLHGDIDTRGVERIQKLFPKAIITINSEKIQ</sequence>
<feature type="signal peptide" evidence="1">
    <location>
        <begin position="1"/>
        <end position="19"/>
    </location>
</feature>
<evidence type="ECO:0008006" key="4">
    <source>
        <dbReference type="Google" id="ProtNLM"/>
    </source>
</evidence>
<dbReference type="Pfam" id="PF14388">
    <property type="entry name" value="DUF4419"/>
    <property type="match status" value="1"/>
</dbReference>
<accession>A0A060R9B8</accession>
<organism evidence="2 3">
    <name type="scientific">Mucinivorans hirudinis</name>
    <dbReference type="NCBI Taxonomy" id="1433126"/>
    <lineage>
        <taxon>Bacteria</taxon>
        <taxon>Pseudomonadati</taxon>
        <taxon>Bacteroidota</taxon>
        <taxon>Bacteroidia</taxon>
        <taxon>Bacteroidales</taxon>
        <taxon>Rikenellaceae</taxon>
        <taxon>Mucinivorans</taxon>
    </lineage>
</organism>
<keyword evidence="3" id="KW-1185">Reference proteome</keyword>
<dbReference type="eggNOG" id="ENOG502ZS2M">
    <property type="taxonomic scope" value="Bacteria"/>
</dbReference>
<reference evidence="2 3" key="1">
    <citation type="journal article" date="2015" name="Genome Announc.">
        <title>Complete Genome Sequence of the Novel Leech Symbiont Mucinivorans hirudinis M3T.</title>
        <authorList>
            <person name="Nelson M.C."/>
            <person name="Bomar L."/>
            <person name="Graf J."/>
        </authorList>
    </citation>
    <scope>NUCLEOTIDE SEQUENCE [LARGE SCALE GENOMIC DNA]</scope>
    <source>
        <strain evidence="3">M3</strain>
    </source>
</reference>
<dbReference type="Proteomes" id="UP000027616">
    <property type="component" value="Chromosome I"/>
</dbReference>
<dbReference type="EMBL" id="HG934468">
    <property type="protein sequence ID" value="CDN32206.1"/>
    <property type="molecule type" value="Genomic_DNA"/>
</dbReference>
<name>A0A060R9B8_9BACT</name>
<keyword evidence="1" id="KW-0732">Signal</keyword>
<dbReference type="AlphaFoldDB" id="A0A060R9B8"/>
<dbReference type="PANTHER" id="PTHR31252:SF11">
    <property type="entry name" value="DUF4419 DOMAIN-CONTAINING PROTEIN"/>
    <property type="match status" value="1"/>
</dbReference>
<evidence type="ECO:0000256" key="1">
    <source>
        <dbReference type="SAM" id="SignalP"/>
    </source>
</evidence>
<protein>
    <recommendedName>
        <fullName evidence="4">DUF4419 domain-containing protein</fullName>
    </recommendedName>
</protein>
<feature type="chain" id="PRO_5001586163" description="DUF4419 domain-containing protein" evidence="1">
    <location>
        <begin position="20"/>
        <end position="452"/>
    </location>
</feature>
<evidence type="ECO:0000313" key="2">
    <source>
        <dbReference type="EMBL" id="CDN32206.1"/>
    </source>
</evidence>
<dbReference type="PANTHER" id="PTHR31252">
    <property type="entry name" value="DUF4419 DOMAIN-CONTAINING PROTEIN"/>
    <property type="match status" value="1"/>
</dbReference>
<proteinExistence type="predicted"/>